<dbReference type="CDD" id="cd10912">
    <property type="entry name" value="PIN_YacP-like"/>
    <property type="match status" value="1"/>
</dbReference>
<dbReference type="PANTHER" id="PTHR34547:SF1">
    <property type="entry name" value="YACP-LIKE NYN DOMAIN PROTEIN"/>
    <property type="match status" value="1"/>
</dbReference>
<name>A0ABW8TBY5_9CLOT</name>
<dbReference type="InterPro" id="IPR010298">
    <property type="entry name" value="YacP-like"/>
</dbReference>
<protein>
    <submittedName>
        <fullName evidence="1">NYN domain-containing protein</fullName>
    </submittedName>
</protein>
<organism evidence="1 2">
    <name type="scientific">Clostridium neuense</name>
    <dbReference type="NCBI Taxonomy" id="1728934"/>
    <lineage>
        <taxon>Bacteria</taxon>
        <taxon>Bacillati</taxon>
        <taxon>Bacillota</taxon>
        <taxon>Clostridia</taxon>
        <taxon>Eubacteriales</taxon>
        <taxon>Clostridiaceae</taxon>
        <taxon>Clostridium</taxon>
    </lineage>
</organism>
<accession>A0ABW8TBY5</accession>
<dbReference type="PANTHER" id="PTHR34547">
    <property type="entry name" value="YACP-LIKE NYN DOMAIN PROTEIN"/>
    <property type="match status" value="1"/>
</dbReference>
<dbReference type="EMBL" id="JBJIAA010000001">
    <property type="protein sequence ID" value="MFL0249217.1"/>
    <property type="molecule type" value="Genomic_DNA"/>
</dbReference>
<reference evidence="1 2" key="1">
    <citation type="submission" date="2024-11" db="EMBL/GenBank/DDBJ databases">
        <authorList>
            <person name="Heng Y.C."/>
            <person name="Lim A.C.H."/>
            <person name="Lee J.K.Y."/>
            <person name="Kittelmann S."/>
        </authorList>
    </citation>
    <scope>NUCLEOTIDE SEQUENCE [LARGE SCALE GENOMIC DNA]</scope>
    <source>
        <strain evidence="1 2">WILCCON 0114</strain>
    </source>
</reference>
<proteinExistence type="predicted"/>
<evidence type="ECO:0000313" key="2">
    <source>
        <dbReference type="Proteomes" id="UP001623592"/>
    </source>
</evidence>
<dbReference type="Proteomes" id="UP001623592">
    <property type="component" value="Unassembled WGS sequence"/>
</dbReference>
<keyword evidence="2" id="KW-1185">Reference proteome</keyword>
<dbReference type="RefSeq" id="WP_406785879.1">
    <property type="nucleotide sequence ID" value="NZ_JBJIAA010000001.1"/>
</dbReference>
<comment type="caution">
    <text evidence="1">The sequence shown here is derived from an EMBL/GenBank/DDBJ whole genome shotgun (WGS) entry which is preliminary data.</text>
</comment>
<evidence type="ECO:0000313" key="1">
    <source>
        <dbReference type="EMBL" id="MFL0249217.1"/>
    </source>
</evidence>
<dbReference type="Pfam" id="PF05991">
    <property type="entry name" value="NYN_YacP"/>
    <property type="match status" value="1"/>
</dbReference>
<sequence>MKTIFVDGYNVINSWGELKKIKNGINLESAREKLIEILIDYSEFKGYKIFLVFDGHLIQGNFGEKTKVTKNLIVVYTKEAETADSFIEKYVNRIGRKYEVCVVTSDNLEQQIVFQRGSTRMSSIEFYNEVINVKVKISSKAQKIASEKKYNRIEDRLDTSIYEKLDKIRKNDKNS</sequence>
<gene>
    <name evidence="1" type="ORF">ACJDT4_02195</name>
</gene>